<evidence type="ECO:0000256" key="8">
    <source>
        <dbReference type="ARBA" id="ARBA00041518"/>
    </source>
</evidence>
<dbReference type="InterPro" id="IPR049733">
    <property type="entry name" value="CCDC61_N"/>
</dbReference>
<accession>A0ABQ9ETU8</accession>
<feature type="compositionally biased region" description="Basic and acidic residues" evidence="11">
    <location>
        <begin position="463"/>
        <end position="473"/>
    </location>
</feature>
<name>A0ABQ9ETU8_TEGGR</name>
<dbReference type="Proteomes" id="UP001217089">
    <property type="component" value="Unassembled WGS sequence"/>
</dbReference>
<keyword evidence="5" id="KW-0966">Cell projection</keyword>
<dbReference type="PANTHER" id="PTHR22691">
    <property type="entry name" value="YEAST SPT2-RELATED"/>
    <property type="match status" value="1"/>
</dbReference>
<gene>
    <name evidence="12" type="ORF">KUTeg_013488</name>
</gene>
<evidence type="ECO:0000256" key="5">
    <source>
        <dbReference type="ARBA" id="ARBA00023273"/>
    </source>
</evidence>
<dbReference type="PANTHER" id="PTHR22691:SF1">
    <property type="entry name" value="CENTROSOMAL PROTEIN CCDC61"/>
    <property type="match status" value="1"/>
</dbReference>
<evidence type="ECO:0000256" key="9">
    <source>
        <dbReference type="ARBA" id="ARBA00042326"/>
    </source>
</evidence>
<evidence type="ECO:0000256" key="2">
    <source>
        <dbReference type="ARBA" id="ARBA00022490"/>
    </source>
</evidence>
<evidence type="ECO:0000256" key="7">
    <source>
        <dbReference type="ARBA" id="ARBA00040683"/>
    </source>
</evidence>
<evidence type="ECO:0000313" key="12">
    <source>
        <dbReference type="EMBL" id="KAJ8308614.1"/>
    </source>
</evidence>
<evidence type="ECO:0000256" key="6">
    <source>
        <dbReference type="ARBA" id="ARBA00038217"/>
    </source>
</evidence>
<dbReference type="EMBL" id="JARBDR010000657">
    <property type="protein sequence ID" value="KAJ8308614.1"/>
    <property type="molecule type" value="Genomic_DNA"/>
</dbReference>
<keyword evidence="13" id="KW-1185">Reference proteome</keyword>
<organism evidence="12 13">
    <name type="scientific">Tegillarca granosa</name>
    <name type="common">Malaysian cockle</name>
    <name type="synonym">Anadara granosa</name>
    <dbReference type="NCBI Taxonomy" id="220873"/>
    <lineage>
        <taxon>Eukaryota</taxon>
        <taxon>Metazoa</taxon>
        <taxon>Spiralia</taxon>
        <taxon>Lophotrochozoa</taxon>
        <taxon>Mollusca</taxon>
        <taxon>Bivalvia</taxon>
        <taxon>Autobranchia</taxon>
        <taxon>Pteriomorphia</taxon>
        <taxon>Arcoida</taxon>
        <taxon>Arcoidea</taxon>
        <taxon>Arcidae</taxon>
        <taxon>Tegillarca</taxon>
    </lineage>
</organism>
<sequence>MTHKTGNFKQFHIFVSMLESAVSQTTESVALDLLTYSDLESLRQRKTGNNVKTTIPAGRTASLNSKRYLILTYTVEFDRIHYPLPLPYMGKPDPRALQETIRQLRLEIKSLKQQTASDFKNKGMEKLQKDYKKLLQEKEELEAEFLQYRRELKSTSTGNAVKEIRILKTVTKNLEEDLMKEKTRHQRLASKHSQEYRDLLEEVEELRASERNLRVRVKSLTNELGIYKRERFRPPQRASRPHSRDRISSRENSWSRDRSLSRDRSYSSDRLSVRERSLSRERGSSRDRPSSAPNRSGLSDRSGSYRNSLQRSRTPSPAGARNPRFDPTAYIKDQERRKKEAQMKKKRSIRSNISGCSNRSKSSKQDYSRLSSHSRNRSRTSSFGSQGELSDGGMSDSSYTRLRNYNKNTGRNRNNRSGSSYFSSPEIPKKTESKINRGGRRNNIPVASTPDRPNYNKKKRVIRNKENFPRSGK</sequence>
<keyword evidence="2" id="KW-0963">Cytoplasm</keyword>
<protein>
    <recommendedName>
        <fullName evidence="7">Centrosomal protein CCDC61</fullName>
    </recommendedName>
    <alternativeName>
        <fullName evidence="8">Coiled-coil domain-containing protein 61</fullName>
    </alternativeName>
    <alternativeName>
        <fullName evidence="9">VFL3 homolog</fullName>
    </alternativeName>
</protein>
<feature type="coiled-coil region" evidence="10">
    <location>
        <begin position="94"/>
        <end position="223"/>
    </location>
</feature>
<evidence type="ECO:0000313" key="13">
    <source>
        <dbReference type="Proteomes" id="UP001217089"/>
    </source>
</evidence>
<feature type="compositionally biased region" description="Low complexity" evidence="11">
    <location>
        <begin position="403"/>
        <end position="424"/>
    </location>
</feature>
<dbReference type="CDD" id="cd22284">
    <property type="entry name" value="HD_CCDC61_N"/>
    <property type="match status" value="1"/>
</dbReference>
<feature type="compositionally biased region" description="Basic and acidic residues" evidence="11">
    <location>
        <begin position="242"/>
        <end position="289"/>
    </location>
</feature>
<evidence type="ECO:0000256" key="1">
    <source>
        <dbReference type="ARBA" id="ARBA00004120"/>
    </source>
</evidence>
<evidence type="ECO:0000256" key="3">
    <source>
        <dbReference type="ARBA" id="ARBA00023054"/>
    </source>
</evidence>
<keyword evidence="4" id="KW-0206">Cytoskeleton</keyword>
<comment type="subcellular location">
    <subcellularLocation>
        <location evidence="1">Cytoplasm</location>
        <location evidence="1">Cytoskeleton</location>
        <location evidence="1">Cilium basal body</location>
    </subcellularLocation>
</comment>
<evidence type="ECO:0000256" key="11">
    <source>
        <dbReference type="SAM" id="MobiDB-lite"/>
    </source>
</evidence>
<feature type="region of interest" description="Disordered" evidence="11">
    <location>
        <begin position="231"/>
        <end position="473"/>
    </location>
</feature>
<proteinExistence type="inferred from homology"/>
<feature type="compositionally biased region" description="Polar residues" evidence="11">
    <location>
        <begin position="291"/>
        <end position="315"/>
    </location>
</feature>
<comment type="similarity">
    <text evidence="6">Belongs to the CCDC61 family.</text>
</comment>
<feature type="compositionally biased region" description="Polar residues" evidence="11">
    <location>
        <begin position="350"/>
        <end position="360"/>
    </location>
</feature>
<comment type="caution">
    <text evidence="12">The sequence shown here is derived from an EMBL/GenBank/DDBJ whole genome shotgun (WGS) entry which is preliminary data.</text>
</comment>
<reference evidence="12 13" key="1">
    <citation type="submission" date="2022-12" db="EMBL/GenBank/DDBJ databases">
        <title>Chromosome-level genome of Tegillarca granosa.</title>
        <authorList>
            <person name="Kim J."/>
        </authorList>
    </citation>
    <scope>NUCLEOTIDE SEQUENCE [LARGE SCALE GENOMIC DNA]</scope>
    <source>
        <strain evidence="12">Teg-2019</strain>
        <tissue evidence="12">Adductor muscle</tissue>
    </source>
</reference>
<feature type="compositionally biased region" description="Basic and acidic residues" evidence="11">
    <location>
        <begin position="332"/>
        <end position="343"/>
    </location>
</feature>
<keyword evidence="3 10" id="KW-0175">Coiled coil</keyword>
<evidence type="ECO:0000256" key="4">
    <source>
        <dbReference type="ARBA" id="ARBA00023212"/>
    </source>
</evidence>
<evidence type="ECO:0000256" key="10">
    <source>
        <dbReference type="SAM" id="Coils"/>
    </source>
</evidence>